<dbReference type="PROSITE" id="PS51819">
    <property type="entry name" value="VOC"/>
    <property type="match status" value="1"/>
</dbReference>
<dbReference type="InterPro" id="IPR051785">
    <property type="entry name" value="MMCE/EMCE_epimerase"/>
</dbReference>
<dbReference type="SUPFAM" id="SSF54593">
    <property type="entry name" value="Glyoxalase/Bleomycin resistance protein/Dihydroxybiphenyl dioxygenase"/>
    <property type="match status" value="1"/>
</dbReference>
<sequence>MFNRIEHAAFMVKDCDASKQFYQEHFGFKVRLEMNSPAPGLKKIIFITLGDTELELIETTEPPKISGCHICLGTDNFDDDFQRLTAADIKVAQQPVPASADRKRAAFHGPDGEEIEIIG</sequence>
<evidence type="ECO:0000259" key="2">
    <source>
        <dbReference type="PROSITE" id="PS51819"/>
    </source>
</evidence>
<evidence type="ECO:0000256" key="1">
    <source>
        <dbReference type="ARBA" id="ARBA00022723"/>
    </source>
</evidence>
<dbReference type="PANTHER" id="PTHR43048">
    <property type="entry name" value="METHYLMALONYL-COA EPIMERASE"/>
    <property type="match status" value="1"/>
</dbReference>
<dbReference type="RefSeq" id="WP_366924275.1">
    <property type="nucleotide sequence ID" value="NZ_CP121694.1"/>
</dbReference>
<keyword evidence="4" id="KW-1185">Reference proteome</keyword>
<dbReference type="Pfam" id="PF00903">
    <property type="entry name" value="Glyoxalase"/>
    <property type="match status" value="1"/>
</dbReference>
<protein>
    <submittedName>
        <fullName evidence="3">VOC family protein</fullName>
    </submittedName>
</protein>
<dbReference type="Gene3D" id="3.10.180.10">
    <property type="entry name" value="2,3-Dihydroxybiphenyl 1,2-Dioxygenase, domain 1"/>
    <property type="match status" value="1"/>
</dbReference>
<dbReference type="GO" id="GO:0046872">
    <property type="term" value="F:metal ion binding"/>
    <property type="evidence" value="ECO:0007669"/>
    <property type="project" value="UniProtKB-KW"/>
</dbReference>
<dbReference type="GO" id="GO:0046491">
    <property type="term" value="P:L-methylmalonyl-CoA metabolic process"/>
    <property type="evidence" value="ECO:0007669"/>
    <property type="project" value="TreeGrafter"/>
</dbReference>
<reference evidence="3 4" key="1">
    <citation type="submission" date="2023-04" db="EMBL/GenBank/DDBJ databases">
        <authorList>
            <person name="Hsu D."/>
        </authorList>
    </citation>
    <scope>NUCLEOTIDE SEQUENCE [LARGE SCALE GENOMIC DNA]</scope>
    <source>
        <strain evidence="3 4">MK1</strain>
    </source>
</reference>
<dbReference type="AlphaFoldDB" id="A0AAU0UK47"/>
<name>A0AAU0UK47_9FIRM</name>
<dbReference type="InterPro" id="IPR004360">
    <property type="entry name" value="Glyas_Fos-R_dOase_dom"/>
</dbReference>
<gene>
    <name evidence="3" type="ORF">MFMK1_001239</name>
</gene>
<dbReference type="PANTHER" id="PTHR43048:SF3">
    <property type="entry name" value="METHYLMALONYL-COA EPIMERASE, MITOCHONDRIAL"/>
    <property type="match status" value="1"/>
</dbReference>
<dbReference type="GO" id="GO:0004493">
    <property type="term" value="F:methylmalonyl-CoA epimerase activity"/>
    <property type="evidence" value="ECO:0007669"/>
    <property type="project" value="TreeGrafter"/>
</dbReference>
<dbReference type="InterPro" id="IPR029068">
    <property type="entry name" value="Glyas_Bleomycin-R_OHBP_Dase"/>
</dbReference>
<keyword evidence="1" id="KW-0479">Metal-binding</keyword>
<evidence type="ECO:0000313" key="3">
    <source>
        <dbReference type="EMBL" id="WRO21431.1"/>
    </source>
</evidence>
<evidence type="ECO:0000313" key="4">
    <source>
        <dbReference type="Proteomes" id="UP001329915"/>
    </source>
</evidence>
<organism evidence="3 4">
    <name type="scientific">Metallumcola ferriviriculae</name>
    <dbReference type="NCBI Taxonomy" id="3039180"/>
    <lineage>
        <taxon>Bacteria</taxon>
        <taxon>Bacillati</taxon>
        <taxon>Bacillota</taxon>
        <taxon>Clostridia</taxon>
        <taxon>Neomoorellales</taxon>
        <taxon>Desulfitibacteraceae</taxon>
        <taxon>Metallumcola</taxon>
    </lineage>
</organism>
<proteinExistence type="predicted"/>
<feature type="domain" description="VOC" evidence="2">
    <location>
        <begin position="4"/>
        <end position="119"/>
    </location>
</feature>
<dbReference type="Proteomes" id="UP001329915">
    <property type="component" value="Chromosome"/>
</dbReference>
<dbReference type="EMBL" id="CP121694">
    <property type="protein sequence ID" value="WRO21431.1"/>
    <property type="molecule type" value="Genomic_DNA"/>
</dbReference>
<dbReference type="InterPro" id="IPR037523">
    <property type="entry name" value="VOC_core"/>
</dbReference>
<accession>A0AAU0UK47</accession>
<dbReference type="KEGG" id="dbc:MFMK1_001239"/>